<dbReference type="GO" id="GO:0016491">
    <property type="term" value="F:oxidoreductase activity"/>
    <property type="evidence" value="ECO:0007669"/>
    <property type="project" value="InterPro"/>
</dbReference>
<reference evidence="2" key="1">
    <citation type="submission" date="2023-05" db="EMBL/GenBank/DDBJ databases">
        <authorList>
            <person name="Zhang X."/>
        </authorList>
    </citation>
    <scope>NUCLEOTIDE SEQUENCE</scope>
    <source>
        <strain evidence="2">YF14B1</strain>
    </source>
</reference>
<name>A0AAE3QYD2_9BACT</name>
<dbReference type="Gene3D" id="3.90.1170.50">
    <property type="entry name" value="Aldehyde oxidase/xanthine dehydrogenase, a/b hammerhead"/>
    <property type="match status" value="1"/>
</dbReference>
<sequence>MDTLTVDTSRRQFLKLTGLLAIGFSLPGQANSVLNKVEPVAAELELTPFILLTKEGKITIFNTSPDMGQGTWQSVPSLLAEELEVSLTDVEIRQTAGLAKHRMQFSGGSSSIRAQWEPLRKAGAAAREMLTQAAANTWKVPVSECYAKEGKIYHKPSNKSLSYGELVEQASKLEVPKEPKLKDPKDFKILGKVLPRPDVPSKTNGTALFGLDAKVPGMLYASIQRCPVIHGKVVSVDDAETKKIPGVKKVLRAERKMPHKTVETVAVLAENYWAALQGRKALKIQWDNTGYDKISTDNYYAKLRQAAKEPGNELKGKKGDVDKALATASKKLEAQYETPFAAHAMIEPENAIAWVQGDKVEIWAPNQSPDWLIGQASEYLKIPKDNVKVNTYFMGGSFGRKAYFDFIMEAINLSKQANAPVKVIWTREDDITQGPYRPGMLDALRGGLDANGKVIAFEHKVIGESIQGQTNKKDFSQTADDWMHEVISEEDSPYAIPNRREATKVISTDIPIVWWRSVYSSTNAFGHECFVDELAHAAKKDPLVFRQEMLHEAPRFVNVLNYLAEKAQYKLKPTSNQAMGIAIARSFGSIAAYAITVSKAGKGIKINKIVGVIDLGMTVNPDNVKAQTEGNVVMGLSAALKPGITFKNGQCEQTNYHQYSVLRMNEVPPIEIHVMPSTEKPSGAGEPGLPPVAPALCNAIFNLTGKRIRKLPFDMDMI</sequence>
<dbReference type="SUPFAM" id="SSF56003">
    <property type="entry name" value="Molybdenum cofactor-binding domain"/>
    <property type="match status" value="2"/>
</dbReference>
<dbReference type="Pfam" id="PF02738">
    <property type="entry name" value="MoCoBD_1"/>
    <property type="match status" value="1"/>
</dbReference>
<dbReference type="InterPro" id="IPR052516">
    <property type="entry name" value="N-heterocyclic_Hydroxylase"/>
</dbReference>
<dbReference type="InterPro" id="IPR008274">
    <property type="entry name" value="AldOxase/xan_DH_MoCoBD1"/>
</dbReference>
<dbReference type="PANTHER" id="PTHR47495">
    <property type="entry name" value="ALDEHYDE DEHYDROGENASE"/>
    <property type="match status" value="1"/>
</dbReference>
<gene>
    <name evidence="2" type="ORF">QNI16_33425</name>
</gene>
<dbReference type="PROSITE" id="PS51318">
    <property type="entry name" value="TAT"/>
    <property type="match status" value="1"/>
</dbReference>
<dbReference type="Pfam" id="PF20256">
    <property type="entry name" value="MoCoBD_2"/>
    <property type="match status" value="2"/>
</dbReference>
<dbReference type="PIRSF" id="PIRSF036389">
    <property type="entry name" value="IOR_B"/>
    <property type="match status" value="1"/>
</dbReference>
<comment type="caution">
    <text evidence="2">The sequence shown here is derived from an EMBL/GenBank/DDBJ whole genome shotgun (WGS) entry which is preliminary data.</text>
</comment>
<dbReference type="InterPro" id="IPR000674">
    <property type="entry name" value="Ald_Oxase/Xan_DH_a/b"/>
</dbReference>
<proteinExistence type="predicted"/>
<dbReference type="EMBL" id="JASJOS010000020">
    <property type="protein sequence ID" value="MDJ1485440.1"/>
    <property type="molecule type" value="Genomic_DNA"/>
</dbReference>
<dbReference type="Gene3D" id="3.30.365.10">
    <property type="entry name" value="Aldehyde oxidase/xanthine dehydrogenase, molybdopterin binding domain"/>
    <property type="match status" value="4"/>
</dbReference>
<dbReference type="InterPro" id="IPR012368">
    <property type="entry name" value="OxRdtase_Mopterin-bd_su_IorB"/>
</dbReference>
<feature type="domain" description="Aldehyde oxidase/xanthine dehydrogenase a/b hammerhead" evidence="1">
    <location>
        <begin position="204"/>
        <end position="290"/>
    </location>
</feature>
<evidence type="ECO:0000259" key="1">
    <source>
        <dbReference type="SMART" id="SM01008"/>
    </source>
</evidence>
<accession>A0AAE3QYD2</accession>
<dbReference type="InterPro" id="IPR046867">
    <property type="entry name" value="AldOxase/xan_DH_MoCoBD2"/>
</dbReference>
<dbReference type="InterPro" id="IPR006311">
    <property type="entry name" value="TAT_signal"/>
</dbReference>
<evidence type="ECO:0000313" key="2">
    <source>
        <dbReference type="EMBL" id="MDJ1485440.1"/>
    </source>
</evidence>
<protein>
    <submittedName>
        <fullName evidence="2">Molybdopterin-dependent oxidoreductase</fullName>
    </submittedName>
</protein>
<dbReference type="SMART" id="SM01008">
    <property type="entry name" value="Ald_Xan_dh_C"/>
    <property type="match status" value="1"/>
</dbReference>
<evidence type="ECO:0000313" key="3">
    <source>
        <dbReference type="Proteomes" id="UP001241110"/>
    </source>
</evidence>
<dbReference type="AlphaFoldDB" id="A0AAE3QYD2"/>
<dbReference type="InterPro" id="IPR037165">
    <property type="entry name" value="AldOxase/xan_DH_Mopterin-bd_sf"/>
</dbReference>
<dbReference type="Proteomes" id="UP001241110">
    <property type="component" value="Unassembled WGS sequence"/>
</dbReference>
<dbReference type="PANTHER" id="PTHR47495:SF3">
    <property type="entry name" value="BLR6219 PROTEIN"/>
    <property type="match status" value="1"/>
</dbReference>
<organism evidence="2 3">
    <name type="scientific">Xanthocytophaga flava</name>
    <dbReference type="NCBI Taxonomy" id="3048013"/>
    <lineage>
        <taxon>Bacteria</taxon>
        <taxon>Pseudomonadati</taxon>
        <taxon>Bacteroidota</taxon>
        <taxon>Cytophagia</taxon>
        <taxon>Cytophagales</taxon>
        <taxon>Rhodocytophagaceae</taxon>
        <taxon>Xanthocytophaga</taxon>
    </lineage>
</organism>
<dbReference type="RefSeq" id="WP_313988007.1">
    <property type="nucleotide sequence ID" value="NZ_JASJOS010000020.1"/>
</dbReference>